<dbReference type="Pfam" id="PF04082">
    <property type="entry name" value="Fungal_trans"/>
    <property type="match status" value="1"/>
</dbReference>
<feature type="domain" description="Xylanolytic transcriptional activator regulatory" evidence="5">
    <location>
        <begin position="230"/>
        <end position="306"/>
    </location>
</feature>
<dbReference type="InterPro" id="IPR051127">
    <property type="entry name" value="Fungal_SecMet_Regulators"/>
</dbReference>
<dbReference type="GO" id="GO:0000435">
    <property type="term" value="P:positive regulation of transcription from RNA polymerase II promoter by galactose"/>
    <property type="evidence" value="ECO:0007669"/>
    <property type="project" value="TreeGrafter"/>
</dbReference>
<dbReference type="GO" id="GO:0000978">
    <property type="term" value="F:RNA polymerase II cis-regulatory region sequence-specific DNA binding"/>
    <property type="evidence" value="ECO:0007669"/>
    <property type="project" value="TreeGrafter"/>
</dbReference>
<dbReference type="PANTHER" id="PTHR47424">
    <property type="entry name" value="REGULATORY PROTEIN GAL4"/>
    <property type="match status" value="1"/>
</dbReference>
<dbReference type="GO" id="GO:0005634">
    <property type="term" value="C:nucleus"/>
    <property type="evidence" value="ECO:0007669"/>
    <property type="project" value="TreeGrafter"/>
</dbReference>
<dbReference type="GeneID" id="54480766"/>
<dbReference type="GO" id="GO:0000981">
    <property type="term" value="F:DNA-binding transcription factor activity, RNA polymerase II-specific"/>
    <property type="evidence" value="ECO:0007669"/>
    <property type="project" value="TreeGrafter"/>
</dbReference>
<accession>A0A6A6WJS4</accession>
<feature type="compositionally biased region" description="Low complexity" evidence="4">
    <location>
        <begin position="525"/>
        <end position="537"/>
    </location>
</feature>
<feature type="compositionally biased region" description="Polar residues" evidence="4">
    <location>
        <begin position="1"/>
        <end position="17"/>
    </location>
</feature>
<dbReference type="GO" id="GO:0008270">
    <property type="term" value="F:zinc ion binding"/>
    <property type="evidence" value="ECO:0007669"/>
    <property type="project" value="InterPro"/>
</dbReference>
<name>A0A6A6WJS4_9PEZI</name>
<dbReference type="RefSeq" id="XP_033604568.1">
    <property type="nucleotide sequence ID" value="XM_033739712.1"/>
</dbReference>
<dbReference type="AlphaFoldDB" id="A0A6A6WJS4"/>
<evidence type="ECO:0000259" key="5">
    <source>
        <dbReference type="SMART" id="SM00906"/>
    </source>
</evidence>
<dbReference type="EMBL" id="ML996566">
    <property type="protein sequence ID" value="KAF2762117.1"/>
    <property type="molecule type" value="Genomic_DNA"/>
</dbReference>
<dbReference type="SMART" id="SM00906">
    <property type="entry name" value="Fungal_trans"/>
    <property type="match status" value="1"/>
</dbReference>
<feature type="region of interest" description="Disordered" evidence="4">
    <location>
        <begin position="521"/>
        <end position="540"/>
    </location>
</feature>
<dbReference type="GO" id="GO:0006351">
    <property type="term" value="P:DNA-templated transcription"/>
    <property type="evidence" value="ECO:0007669"/>
    <property type="project" value="InterPro"/>
</dbReference>
<proteinExistence type="predicted"/>
<feature type="region of interest" description="Disordered" evidence="4">
    <location>
        <begin position="1"/>
        <end position="36"/>
    </location>
</feature>
<dbReference type="CDD" id="cd12148">
    <property type="entry name" value="fungal_TF_MHR"/>
    <property type="match status" value="1"/>
</dbReference>
<evidence type="ECO:0000256" key="4">
    <source>
        <dbReference type="SAM" id="MobiDB-lite"/>
    </source>
</evidence>
<reference evidence="6" key="1">
    <citation type="journal article" date="2020" name="Stud. Mycol.">
        <title>101 Dothideomycetes genomes: a test case for predicting lifestyles and emergence of pathogens.</title>
        <authorList>
            <person name="Haridas S."/>
            <person name="Albert R."/>
            <person name="Binder M."/>
            <person name="Bloem J."/>
            <person name="Labutti K."/>
            <person name="Salamov A."/>
            <person name="Andreopoulos B."/>
            <person name="Baker S."/>
            <person name="Barry K."/>
            <person name="Bills G."/>
            <person name="Bluhm B."/>
            <person name="Cannon C."/>
            <person name="Castanera R."/>
            <person name="Culley D."/>
            <person name="Daum C."/>
            <person name="Ezra D."/>
            <person name="Gonzalez J."/>
            <person name="Henrissat B."/>
            <person name="Kuo A."/>
            <person name="Liang C."/>
            <person name="Lipzen A."/>
            <person name="Lutzoni F."/>
            <person name="Magnuson J."/>
            <person name="Mondo S."/>
            <person name="Nolan M."/>
            <person name="Ohm R."/>
            <person name="Pangilinan J."/>
            <person name="Park H.-J."/>
            <person name="Ramirez L."/>
            <person name="Alfaro M."/>
            <person name="Sun H."/>
            <person name="Tritt A."/>
            <person name="Yoshinaga Y."/>
            <person name="Zwiers L.-H."/>
            <person name="Turgeon B."/>
            <person name="Goodwin S."/>
            <person name="Spatafora J."/>
            <person name="Crous P."/>
            <person name="Grigoriev I."/>
        </authorList>
    </citation>
    <scope>NUCLEOTIDE SEQUENCE</scope>
    <source>
        <strain evidence="6">CBS 121739</strain>
    </source>
</reference>
<evidence type="ECO:0000256" key="2">
    <source>
        <dbReference type="ARBA" id="ARBA00023163"/>
    </source>
</evidence>
<evidence type="ECO:0000313" key="7">
    <source>
        <dbReference type="Proteomes" id="UP000799437"/>
    </source>
</evidence>
<keyword evidence="3" id="KW-0539">Nucleus</keyword>
<gene>
    <name evidence="6" type="ORF">EJ05DRAFT_197812</name>
</gene>
<dbReference type="PANTHER" id="PTHR47424:SF15">
    <property type="entry name" value="ZN(II)2CYS6 TRANSCRIPTION FACTOR (EUROFUNG)"/>
    <property type="match status" value="1"/>
</dbReference>
<keyword evidence="1" id="KW-0805">Transcription regulation</keyword>
<dbReference type="OrthoDB" id="2571985at2759"/>
<organism evidence="6 7">
    <name type="scientific">Pseudovirgaria hyperparasitica</name>
    <dbReference type="NCBI Taxonomy" id="470096"/>
    <lineage>
        <taxon>Eukaryota</taxon>
        <taxon>Fungi</taxon>
        <taxon>Dikarya</taxon>
        <taxon>Ascomycota</taxon>
        <taxon>Pezizomycotina</taxon>
        <taxon>Dothideomycetes</taxon>
        <taxon>Dothideomycetes incertae sedis</taxon>
        <taxon>Acrospermales</taxon>
        <taxon>Acrospermaceae</taxon>
        <taxon>Pseudovirgaria</taxon>
    </lineage>
</organism>
<sequence>MLTPSSGTGNDKSTILKSTEIRHETTPDTSDDGETEVVDVNPITSSIEFHGNSSSMAFLGRVRQEYSASPDEPVRAGSERPSLVSAFQNTNFGAQNDRIMNWNDGFDERLFSPQLYVFVETYFSNLHYIHPIIDQAHFLRRCDDLWQGHPERQPRSFIAMYFAMLSLGSLIRNWTEERINDMGRFDWSRMLFERAELALGKPGYLNDLEAIHTLFLLAKVCQNELNPNLSYMYLGVAIRTALSIGLNRNALPGRHTADSPEAHYLSRTWWGLYSLEMELSFALGRPDTLGMEDYHNRPKPPVDDSETGILTSMLGLARIMRSTSISIYLSKATIAEKLTRAFEIEADIDAWVQTLPVRIRPNMTPDHKRNALTDPTWAQRQRMVLQIRYYNVKMLLLRPCVVHAAKLAAQSRPLPTGMEEAIAKCTDAAASTIEIIYETCRLHDFFRTWWYNTTYVTFAASILLFIAAQPQLSSSSSSSSHHKPPYLPLIDQSLEILDAMHESVVARKTAGIMRQMVARFRERSTPSSQSPHSQSGSLPVHRVPSAPRYIVQAAPGQQQFVPEPRFDAVFPEAVGNPSFGLGMWDLAGPQGGYGTWDYTNFSNDVYWQGG</sequence>
<protein>
    <recommendedName>
        <fullName evidence="5">Xylanolytic transcriptional activator regulatory domain-containing protein</fullName>
    </recommendedName>
</protein>
<evidence type="ECO:0000256" key="1">
    <source>
        <dbReference type="ARBA" id="ARBA00023015"/>
    </source>
</evidence>
<dbReference type="Proteomes" id="UP000799437">
    <property type="component" value="Unassembled WGS sequence"/>
</dbReference>
<keyword evidence="7" id="KW-1185">Reference proteome</keyword>
<dbReference type="InterPro" id="IPR007219">
    <property type="entry name" value="XnlR_reg_dom"/>
</dbReference>
<evidence type="ECO:0000256" key="3">
    <source>
        <dbReference type="ARBA" id="ARBA00023242"/>
    </source>
</evidence>
<evidence type="ECO:0000313" key="6">
    <source>
        <dbReference type="EMBL" id="KAF2762117.1"/>
    </source>
</evidence>
<keyword evidence="2" id="KW-0804">Transcription</keyword>